<feature type="transmembrane region" description="Helical" evidence="7">
    <location>
        <begin position="6"/>
        <end position="25"/>
    </location>
</feature>
<dbReference type="PANTHER" id="PTHR30487:SF0">
    <property type="entry name" value="PREPILIN LEADER PEPTIDASE_N-METHYLTRANSFERASE-RELATED"/>
    <property type="match status" value="1"/>
</dbReference>
<dbReference type="GO" id="GO:0032259">
    <property type="term" value="P:methylation"/>
    <property type="evidence" value="ECO:0007669"/>
    <property type="project" value="UniProtKB-KW"/>
</dbReference>
<comment type="caution">
    <text evidence="10">The sequence shown here is derived from an EMBL/GenBank/DDBJ whole genome shotgun (WGS) entry which is preliminary data.</text>
</comment>
<evidence type="ECO:0000259" key="8">
    <source>
        <dbReference type="Pfam" id="PF01478"/>
    </source>
</evidence>
<evidence type="ECO:0000256" key="1">
    <source>
        <dbReference type="ARBA" id="ARBA00004651"/>
    </source>
</evidence>
<dbReference type="GO" id="GO:0008168">
    <property type="term" value="F:methyltransferase activity"/>
    <property type="evidence" value="ECO:0007669"/>
    <property type="project" value="UniProtKB-KW"/>
</dbReference>
<feature type="transmembrane region" description="Helical" evidence="7">
    <location>
        <begin position="123"/>
        <end position="143"/>
    </location>
</feature>
<dbReference type="Pfam" id="PF01478">
    <property type="entry name" value="Peptidase_A24"/>
    <property type="match status" value="1"/>
</dbReference>
<feature type="transmembrane region" description="Helical" evidence="7">
    <location>
        <begin position="96"/>
        <end position="117"/>
    </location>
</feature>
<protein>
    <submittedName>
        <fullName evidence="10">Leader peptidase (Prepilin peptidase)/N-methyltransferase</fullName>
    </submittedName>
</protein>
<dbReference type="GO" id="GO:0005886">
    <property type="term" value="C:plasma membrane"/>
    <property type="evidence" value="ECO:0007669"/>
    <property type="project" value="UniProtKB-SubCell"/>
</dbReference>
<keyword evidence="10" id="KW-0808">Transferase</keyword>
<organism evidence="10 11">
    <name type="scientific">Aminivibrio pyruvatiphilus</name>
    <dbReference type="NCBI Taxonomy" id="1005740"/>
    <lineage>
        <taxon>Bacteria</taxon>
        <taxon>Thermotogati</taxon>
        <taxon>Synergistota</taxon>
        <taxon>Synergistia</taxon>
        <taxon>Synergistales</taxon>
        <taxon>Aminobacteriaceae</taxon>
        <taxon>Aminivibrio</taxon>
    </lineage>
</organism>
<gene>
    <name evidence="10" type="ORF">C8D99_1255</name>
</gene>
<evidence type="ECO:0000256" key="4">
    <source>
        <dbReference type="ARBA" id="ARBA00022692"/>
    </source>
</evidence>
<feature type="transmembrane region" description="Helical" evidence="7">
    <location>
        <begin position="150"/>
        <end position="169"/>
    </location>
</feature>
<dbReference type="InterPro" id="IPR010627">
    <property type="entry name" value="Prepilin_pept_A24_N"/>
</dbReference>
<dbReference type="GO" id="GO:0006465">
    <property type="term" value="P:signal peptide processing"/>
    <property type="evidence" value="ECO:0007669"/>
    <property type="project" value="TreeGrafter"/>
</dbReference>
<dbReference type="Pfam" id="PF06750">
    <property type="entry name" value="A24_N_bact"/>
    <property type="match status" value="1"/>
</dbReference>
<accession>A0A4R8M147</accession>
<reference evidence="10 11" key="1">
    <citation type="submission" date="2019-03" db="EMBL/GenBank/DDBJ databases">
        <title>Genomic Encyclopedia of Type Strains, Phase IV (KMG-IV): sequencing the most valuable type-strain genomes for metagenomic binning, comparative biology and taxonomic classification.</title>
        <authorList>
            <person name="Goeker M."/>
        </authorList>
    </citation>
    <scope>NUCLEOTIDE SEQUENCE [LARGE SCALE GENOMIC DNA]</scope>
    <source>
        <strain evidence="10 11">DSM 25964</strain>
    </source>
</reference>
<evidence type="ECO:0000259" key="9">
    <source>
        <dbReference type="Pfam" id="PF06750"/>
    </source>
</evidence>
<comment type="subcellular location">
    <subcellularLocation>
        <location evidence="1">Cell membrane</location>
        <topology evidence="1">Multi-pass membrane protein</topology>
    </subcellularLocation>
</comment>
<name>A0A4R8M147_9BACT</name>
<evidence type="ECO:0000313" key="10">
    <source>
        <dbReference type="EMBL" id="TDY55326.1"/>
    </source>
</evidence>
<dbReference type="EMBL" id="SORI01000025">
    <property type="protein sequence ID" value="TDY55326.1"/>
    <property type="molecule type" value="Genomic_DNA"/>
</dbReference>
<feature type="transmembrane region" description="Helical" evidence="7">
    <location>
        <begin position="189"/>
        <end position="214"/>
    </location>
</feature>
<feature type="domain" description="Prepilin peptidase A24 N-terminal" evidence="9">
    <location>
        <begin position="12"/>
        <end position="96"/>
    </location>
</feature>
<keyword evidence="11" id="KW-1185">Reference proteome</keyword>
<keyword evidence="6 7" id="KW-0472">Membrane</keyword>
<comment type="similarity">
    <text evidence="2">Belongs to the peptidase A24 family.</text>
</comment>
<evidence type="ECO:0000256" key="7">
    <source>
        <dbReference type="SAM" id="Phobius"/>
    </source>
</evidence>
<dbReference type="InterPro" id="IPR000045">
    <property type="entry name" value="Prepilin_IV_endopep_pep"/>
</dbReference>
<sequence>MDSWLVVLFFTLLGASLGSFLNVVAGRSVAGTSWWGGSRSKCPRCGAVLCWRDLVPVLSWVLLRGRCRYCGGRIAFRYAGAEICGAAMGGLLAWRWGLSVSLLLSLAAAFGLFLNALTDLEEGYVFDIFPLVMGICGVVLRLLPGGGSLLDGFLGAAAGFAVIALIILLSRGGMGWGDATLTAGTGVLLGWKFTLLTLYLGFMAGGVFSLALLAAGKLGRKDAVPLVPFLALGGVLTLLFGPWILSLANIDPGLPWR</sequence>
<dbReference type="PANTHER" id="PTHR30487">
    <property type="entry name" value="TYPE 4 PREPILIN-LIKE PROTEINS LEADER PEPTIDE-PROCESSING ENZYME"/>
    <property type="match status" value="1"/>
</dbReference>
<proteinExistence type="inferred from homology"/>
<evidence type="ECO:0000256" key="3">
    <source>
        <dbReference type="ARBA" id="ARBA00022475"/>
    </source>
</evidence>
<feature type="domain" description="Prepilin type IV endopeptidase peptidase" evidence="8">
    <location>
        <begin position="108"/>
        <end position="210"/>
    </location>
</feature>
<evidence type="ECO:0000313" key="11">
    <source>
        <dbReference type="Proteomes" id="UP000295066"/>
    </source>
</evidence>
<feature type="transmembrane region" description="Helical" evidence="7">
    <location>
        <begin position="226"/>
        <end position="245"/>
    </location>
</feature>
<keyword evidence="10" id="KW-0489">Methyltransferase</keyword>
<keyword evidence="5 7" id="KW-1133">Transmembrane helix</keyword>
<dbReference type="AlphaFoldDB" id="A0A4R8M147"/>
<dbReference type="Gene3D" id="1.20.120.1220">
    <property type="match status" value="1"/>
</dbReference>
<dbReference type="GO" id="GO:0004190">
    <property type="term" value="F:aspartic-type endopeptidase activity"/>
    <property type="evidence" value="ECO:0007669"/>
    <property type="project" value="InterPro"/>
</dbReference>
<evidence type="ECO:0000256" key="5">
    <source>
        <dbReference type="ARBA" id="ARBA00022989"/>
    </source>
</evidence>
<dbReference type="Proteomes" id="UP000295066">
    <property type="component" value="Unassembled WGS sequence"/>
</dbReference>
<dbReference type="RefSeq" id="WP_166670192.1">
    <property type="nucleotide sequence ID" value="NZ_SORI01000025.1"/>
</dbReference>
<evidence type="ECO:0000256" key="2">
    <source>
        <dbReference type="ARBA" id="ARBA00005801"/>
    </source>
</evidence>
<keyword evidence="3" id="KW-1003">Cell membrane</keyword>
<keyword evidence="4 7" id="KW-0812">Transmembrane</keyword>
<evidence type="ECO:0000256" key="6">
    <source>
        <dbReference type="ARBA" id="ARBA00023136"/>
    </source>
</evidence>
<dbReference type="InterPro" id="IPR050882">
    <property type="entry name" value="Prepilin_peptidase/N-MTase"/>
</dbReference>